<name>A0AAE0RLZ2_9BIVA</name>
<evidence type="ECO:0000313" key="1">
    <source>
        <dbReference type="EMBL" id="KAK3575810.1"/>
    </source>
</evidence>
<reference evidence="1" key="2">
    <citation type="journal article" date="2021" name="Genome Biol. Evol.">
        <title>Developing a high-quality reference genome for a parasitic bivalve with doubly uniparental inheritance (Bivalvia: Unionida).</title>
        <authorList>
            <person name="Smith C.H."/>
        </authorList>
    </citation>
    <scope>NUCLEOTIDE SEQUENCE</scope>
    <source>
        <strain evidence="1">CHS0354</strain>
        <tissue evidence="1">Mantle</tissue>
    </source>
</reference>
<dbReference type="Proteomes" id="UP001195483">
    <property type="component" value="Unassembled WGS sequence"/>
</dbReference>
<reference evidence="1" key="1">
    <citation type="journal article" date="2021" name="Genome Biol. Evol.">
        <title>A High-Quality Reference Genome for a Parasitic Bivalve with Doubly Uniparental Inheritance (Bivalvia: Unionida).</title>
        <authorList>
            <person name="Smith C.H."/>
        </authorList>
    </citation>
    <scope>NUCLEOTIDE SEQUENCE</scope>
    <source>
        <strain evidence="1">CHS0354</strain>
    </source>
</reference>
<comment type="caution">
    <text evidence="1">The sequence shown here is derived from an EMBL/GenBank/DDBJ whole genome shotgun (WGS) entry which is preliminary data.</text>
</comment>
<dbReference type="EMBL" id="JAEAOA010000027">
    <property type="protein sequence ID" value="KAK3575810.1"/>
    <property type="molecule type" value="Genomic_DNA"/>
</dbReference>
<protein>
    <submittedName>
        <fullName evidence="1">Uncharacterized protein</fullName>
    </submittedName>
</protein>
<gene>
    <name evidence="1" type="ORF">CHS0354_000031</name>
</gene>
<evidence type="ECO:0000313" key="2">
    <source>
        <dbReference type="Proteomes" id="UP001195483"/>
    </source>
</evidence>
<keyword evidence="2" id="KW-1185">Reference proteome</keyword>
<accession>A0AAE0RLZ2</accession>
<organism evidence="1 2">
    <name type="scientific">Potamilus streckersoni</name>
    <dbReference type="NCBI Taxonomy" id="2493646"/>
    <lineage>
        <taxon>Eukaryota</taxon>
        <taxon>Metazoa</taxon>
        <taxon>Spiralia</taxon>
        <taxon>Lophotrochozoa</taxon>
        <taxon>Mollusca</taxon>
        <taxon>Bivalvia</taxon>
        <taxon>Autobranchia</taxon>
        <taxon>Heteroconchia</taxon>
        <taxon>Palaeoheterodonta</taxon>
        <taxon>Unionida</taxon>
        <taxon>Unionoidea</taxon>
        <taxon>Unionidae</taxon>
        <taxon>Ambleminae</taxon>
        <taxon>Lampsilini</taxon>
        <taxon>Potamilus</taxon>
    </lineage>
</organism>
<proteinExistence type="predicted"/>
<dbReference type="AlphaFoldDB" id="A0AAE0RLZ2"/>
<reference evidence="1" key="3">
    <citation type="submission" date="2023-05" db="EMBL/GenBank/DDBJ databases">
        <authorList>
            <person name="Smith C.H."/>
        </authorList>
    </citation>
    <scope>NUCLEOTIDE SEQUENCE</scope>
    <source>
        <strain evidence="1">CHS0354</strain>
        <tissue evidence="1">Mantle</tissue>
    </source>
</reference>
<sequence length="142" mass="16356">MENLHLGELALGEMPLPPPTKIIYDVIKGTAIHVFTFLGNKDDYGVGTTQHQQQQTAIPRCPIIMVRYIQGLSRLRQTQWVNFSNHHGATSPDNWDEVSNEKILPRRVLHYSMDTYRTIATIPNRKRHQPAEVYPTQYCEVT</sequence>